<dbReference type="EMBL" id="BAAAZO010000009">
    <property type="protein sequence ID" value="GAA3624880.1"/>
    <property type="molecule type" value="Genomic_DNA"/>
</dbReference>
<keyword evidence="3" id="KW-1185">Reference proteome</keyword>
<dbReference type="SUPFAM" id="SSF54427">
    <property type="entry name" value="NTF2-like"/>
    <property type="match status" value="1"/>
</dbReference>
<gene>
    <name evidence="2" type="ORF">GCM10022223_47480</name>
</gene>
<dbReference type="Gene3D" id="3.10.450.50">
    <property type="match status" value="1"/>
</dbReference>
<comment type="caution">
    <text evidence="2">The sequence shown here is derived from an EMBL/GenBank/DDBJ whole genome shotgun (WGS) entry which is preliminary data.</text>
</comment>
<dbReference type="InterPro" id="IPR037401">
    <property type="entry name" value="SnoaL-like"/>
</dbReference>
<protein>
    <recommendedName>
        <fullName evidence="1">SnoaL-like domain-containing protein</fullName>
    </recommendedName>
</protein>
<name>A0ABP7A4U4_9ACTN</name>
<dbReference type="InterPro" id="IPR032710">
    <property type="entry name" value="NTF2-like_dom_sf"/>
</dbReference>
<sequence length="114" mass="12895">MKLFTPGAAYYYSPTKAPHRGHDEIAAHWKRATDTFSELDLRFGTPISQGRRTFVEMWATLRDPAWNPAAPNDLVTFPGCLVLRFTDEGLCEEHREYYNTVFGESIAAPAGWGE</sequence>
<dbReference type="Pfam" id="PF12680">
    <property type="entry name" value="SnoaL_2"/>
    <property type="match status" value="1"/>
</dbReference>
<accession>A0ABP7A4U4</accession>
<organism evidence="2 3">
    <name type="scientific">Kineosporia mesophila</name>
    <dbReference type="NCBI Taxonomy" id="566012"/>
    <lineage>
        <taxon>Bacteria</taxon>
        <taxon>Bacillati</taxon>
        <taxon>Actinomycetota</taxon>
        <taxon>Actinomycetes</taxon>
        <taxon>Kineosporiales</taxon>
        <taxon>Kineosporiaceae</taxon>
        <taxon>Kineosporia</taxon>
    </lineage>
</organism>
<evidence type="ECO:0000313" key="3">
    <source>
        <dbReference type="Proteomes" id="UP001501074"/>
    </source>
</evidence>
<reference evidence="3" key="1">
    <citation type="journal article" date="2019" name="Int. J. Syst. Evol. Microbiol.">
        <title>The Global Catalogue of Microorganisms (GCM) 10K type strain sequencing project: providing services to taxonomists for standard genome sequencing and annotation.</title>
        <authorList>
            <consortium name="The Broad Institute Genomics Platform"/>
            <consortium name="The Broad Institute Genome Sequencing Center for Infectious Disease"/>
            <person name="Wu L."/>
            <person name="Ma J."/>
        </authorList>
    </citation>
    <scope>NUCLEOTIDE SEQUENCE [LARGE SCALE GENOMIC DNA]</scope>
    <source>
        <strain evidence="3">JCM 16902</strain>
    </source>
</reference>
<dbReference type="Proteomes" id="UP001501074">
    <property type="component" value="Unassembled WGS sequence"/>
</dbReference>
<evidence type="ECO:0000259" key="1">
    <source>
        <dbReference type="Pfam" id="PF12680"/>
    </source>
</evidence>
<proteinExistence type="predicted"/>
<evidence type="ECO:0000313" key="2">
    <source>
        <dbReference type="EMBL" id="GAA3624880.1"/>
    </source>
</evidence>
<feature type="domain" description="SnoaL-like" evidence="1">
    <location>
        <begin position="2"/>
        <end position="91"/>
    </location>
</feature>